<dbReference type="PROSITE" id="PS50850">
    <property type="entry name" value="MFS"/>
    <property type="match status" value="1"/>
</dbReference>
<feature type="transmembrane region" description="Helical" evidence="7">
    <location>
        <begin position="50"/>
        <end position="70"/>
    </location>
</feature>
<dbReference type="PANTHER" id="PTHR42718">
    <property type="entry name" value="MAJOR FACILITATOR SUPERFAMILY MULTIDRUG TRANSPORTER MFSC"/>
    <property type="match status" value="1"/>
</dbReference>
<dbReference type="InterPro" id="IPR020846">
    <property type="entry name" value="MFS_dom"/>
</dbReference>
<keyword evidence="4 7" id="KW-0812">Transmembrane</keyword>
<keyword evidence="5 7" id="KW-1133">Transmembrane helix</keyword>
<keyword evidence="3" id="KW-1003">Cell membrane</keyword>
<dbReference type="InterPro" id="IPR011701">
    <property type="entry name" value="MFS"/>
</dbReference>
<feature type="transmembrane region" description="Helical" evidence="7">
    <location>
        <begin position="181"/>
        <end position="198"/>
    </location>
</feature>
<dbReference type="InterPro" id="IPR036259">
    <property type="entry name" value="MFS_trans_sf"/>
</dbReference>
<evidence type="ECO:0000256" key="1">
    <source>
        <dbReference type="ARBA" id="ARBA00004651"/>
    </source>
</evidence>
<reference evidence="10" key="1">
    <citation type="journal article" date="2019" name="Int. J. Syst. Evol. Microbiol.">
        <title>The Global Catalogue of Microorganisms (GCM) 10K type strain sequencing project: providing services to taxonomists for standard genome sequencing and annotation.</title>
        <authorList>
            <consortium name="The Broad Institute Genomics Platform"/>
            <consortium name="The Broad Institute Genome Sequencing Center for Infectious Disease"/>
            <person name="Wu L."/>
            <person name="Ma J."/>
        </authorList>
    </citation>
    <scope>NUCLEOTIDE SEQUENCE [LARGE SCALE GENOMIC DNA]</scope>
    <source>
        <strain evidence="10">NBRC 108565</strain>
    </source>
</reference>
<dbReference type="Pfam" id="PF07690">
    <property type="entry name" value="MFS_1"/>
    <property type="match status" value="1"/>
</dbReference>
<evidence type="ECO:0000313" key="10">
    <source>
        <dbReference type="Proteomes" id="UP001321475"/>
    </source>
</evidence>
<evidence type="ECO:0000256" key="4">
    <source>
        <dbReference type="ARBA" id="ARBA00022692"/>
    </source>
</evidence>
<keyword evidence="6 7" id="KW-0472">Membrane</keyword>
<dbReference type="Gene3D" id="1.20.1250.20">
    <property type="entry name" value="MFS general substrate transporter like domains"/>
    <property type="match status" value="1"/>
</dbReference>
<evidence type="ECO:0000313" key="9">
    <source>
        <dbReference type="EMBL" id="BDZ43178.1"/>
    </source>
</evidence>
<feature type="domain" description="Major facilitator superfamily (MFS) profile" evidence="8">
    <location>
        <begin position="1"/>
        <end position="322"/>
    </location>
</feature>
<gene>
    <name evidence="9" type="ORF">GCM10025865_24770</name>
</gene>
<feature type="transmembrane region" description="Helical" evidence="7">
    <location>
        <begin position="91"/>
        <end position="112"/>
    </location>
</feature>
<evidence type="ECO:0000256" key="2">
    <source>
        <dbReference type="ARBA" id="ARBA00022448"/>
    </source>
</evidence>
<evidence type="ECO:0000256" key="3">
    <source>
        <dbReference type="ARBA" id="ARBA00022475"/>
    </source>
</evidence>
<name>A0ABM8G546_9CELL</name>
<dbReference type="PANTHER" id="PTHR42718:SF47">
    <property type="entry name" value="METHYL VIOLOGEN RESISTANCE PROTEIN SMVA"/>
    <property type="match status" value="1"/>
</dbReference>
<evidence type="ECO:0000256" key="7">
    <source>
        <dbReference type="SAM" id="Phobius"/>
    </source>
</evidence>
<sequence>MLVLLLVLAPVLVPESRDPEPGPVDVVSIALSVLTMAPVVWGIKVLGKGGAGAVAALAILVGVAAGALFVRRQLRRERPMLDVRLFANPAFSGSVLINLLSIFSYVGFLYFASQDLQLVIGLGPSVAGLALLPGMVCMIVAGLLVVRVVRRVTPARVVAGALLLSATAYGIVAVLGGHGTLWPLVVAFTLLSVGIGAAETLSNDLVLSSAPAPQAGAASAISETAYEVGAVLGTAVLGSILSASYATNLVVPRGVGHADAAVATETLGGATTVAAGLPAEQAQALLDSAHTAFGSGVAVTAGIGVVTMLGAAVLALVALRHADG</sequence>
<accession>A0ABM8G546</accession>
<protein>
    <recommendedName>
        <fullName evidence="8">Major facilitator superfamily (MFS) profile domain-containing protein</fullName>
    </recommendedName>
</protein>
<feature type="transmembrane region" description="Helical" evidence="7">
    <location>
        <begin position="118"/>
        <end position="145"/>
    </location>
</feature>
<feature type="transmembrane region" description="Helical" evidence="7">
    <location>
        <begin position="297"/>
        <end position="319"/>
    </location>
</feature>
<keyword evidence="2" id="KW-0813">Transport</keyword>
<dbReference type="Proteomes" id="UP001321475">
    <property type="component" value="Chromosome"/>
</dbReference>
<proteinExistence type="predicted"/>
<dbReference type="EMBL" id="AP027729">
    <property type="protein sequence ID" value="BDZ43178.1"/>
    <property type="molecule type" value="Genomic_DNA"/>
</dbReference>
<evidence type="ECO:0000256" key="6">
    <source>
        <dbReference type="ARBA" id="ARBA00023136"/>
    </source>
</evidence>
<dbReference type="SUPFAM" id="SSF103473">
    <property type="entry name" value="MFS general substrate transporter"/>
    <property type="match status" value="1"/>
</dbReference>
<comment type="subcellular location">
    <subcellularLocation>
        <location evidence="1">Cell membrane</location>
        <topology evidence="1">Multi-pass membrane protein</topology>
    </subcellularLocation>
</comment>
<feature type="transmembrane region" description="Helical" evidence="7">
    <location>
        <begin position="157"/>
        <end position="175"/>
    </location>
</feature>
<evidence type="ECO:0000259" key="8">
    <source>
        <dbReference type="PROSITE" id="PS50850"/>
    </source>
</evidence>
<evidence type="ECO:0000256" key="5">
    <source>
        <dbReference type="ARBA" id="ARBA00022989"/>
    </source>
</evidence>
<organism evidence="9 10">
    <name type="scientific">Paraoerskovia sediminicola</name>
    <dbReference type="NCBI Taxonomy" id="1138587"/>
    <lineage>
        <taxon>Bacteria</taxon>
        <taxon>Bacillati</taxon>
        <taxon>Actinomycetota</taxon>
        <taxon>Actinomycetes</taxon>
        <taxon>Micrococcales</taxon>
        <taxon>Cellulomonadaceae</taxon>
        <taxon>Paraoerskovia</taxon>
    </lineage>
</organism>
<keyword evidence="10" id="KW-1185">Reference proteome</keyword>